<sequence>MDVCVNFKGGGSFVKVRPVLSANGENVFFCSRNTISQYNTKTSKFIYEYKGLKENVIGVCYNYIDDFECLTACSANGQVIIWKIAFKEKLYEWDLKEADVRTFNFISFNSNKELECLISYNKYNKINFKIVNSKTGSRRDILKISDDNYMVDICQDKFFSVVQENVIYFVKIQNLFITKYKMGKNNRKFTCIACHPNEEAVLTGDDSGRILLWQDLFDKKTQAVFHWHTLPVDCLVFSSSGSNFYSGANECVLVKWQCDKPNVRQFLPRLPAGISHLSISDNNAYLAVATSDNAIRIVDSRLNQIALIQHLVIGNHFESGIIYDPITRSLVLNGNVGCVQFYSPNDMSLLYNVDIVNQTKITDERESQLENTEVRKVALSKSGKWLATVEDRRSEGVCDEIRLKFWQFNSAKQMFELNTSIEYPHEIGILNIAFQPLNKENNLKCVTIGVDKKFKIWQINEVQSVHKSGLVWKCLSEGYYRQLPCKSLSFSIDGSLFATAFGSILTTWTPDSCDLKCSLIHPNYKQDIDHVQFGQSDQCHLLVAAGKSQLTVWNILTLCMAWVVNIQNINLLVADYLSTYMMVISKENKVFVFEAANPTILYSSDKLINKSNEVVAAAFIPGKYSNDSRLQWYERSNLYFITSNSELYCISKSEEPFEYAENVDDDLSEDMTIFSKIKASKTVNAAKQGIYQKHLFEKDVGRKTIREYLEAPLLTLPPVRLQAASILKSLILQKEVAG</sequence>
<keyword evidence="7" id="KW-0539">Nucleus</keyword>
<keyword evidence="4" id="KW-0853">WD repeat</keyword>
<keyword evidence="3" id="KW-0698">rRNA processing</keyword>
<dbReference type="InterPro" id="IPR015943">
    <property type="entry name" value="WD40/YVTN_repeat-like_dom_sf"/>
</dbReference>
<evidence type="ECO:0000256" key="5">
    <source>
        <dbReference type="ARBA" id="ARBA00022737"/>
    </source>
</evidence>
<dbReference type="Gene3D" id="2.130.10.10">
    <property type="entry name" value="YVTN repeat-like/Quinoprotein amine dehydrogenase"/>
    <property type="match status" value="2"/>
</dbReference>
<organism evidence="9 10">
    <name type="scientific">Rhynchophorus ferrugineus</name>
    <name type="common">Red palm weevil</name>
    <name type="synonym">Curculio ferrugineus</name>
    <dbReference type="NCBI Taxonomy" id="354439"/>
    <lineage>
        <taxon>Eukaryota</taxon>
        <taxon>Metazoa</taxon>
        <taxon>Ecdysozoa</taxon>
        <taxon>Arthropoda</taxon>
        <taxon>Hexapoda</taxon>
        <taxon>Insecta</taxon>
        <taxon>Pterygota</taxon>
        <taxon>Neoptera</taxon>
        <taxon>Endopterygota</taxon>
        <taxon>Coleoptera</taxon>
        <taxon>Polyphaga</taxon>
        <taxon>Cucujiformia</taxon>
        <taxon>Curculionidae</taxon>
        <taxon>Dryophthorinae</taxon>
        <taxon>Rhynchophorus</taxon>
    </lineage>
</organism>
<evidence type="ECO:0000256" key="7">
    <source>
        <dbReference type="ARBA" id="ARBA00023242"/>
    </source>
</evidence>
<dbReference type="AlphaFoldDB" id="A0A834I1K9"/>
<evidence type="ECO:0000256" key="2">
    <source>
        <dbReference type="ARBA" id="ARBA00022517"/>
    </source>
</evidence>
<evidence type="ECO:0000256" key="3">
    <source>
        <dbReference type="ARBA" id="ARBA00022552"/>
    </source>
</evidence>
<feature type="domain" description="WD repeat-containing protein 75 second beta-propeller" evidence="8">
    <location>
        <begin position="322"/>
        <end position="644"/>
    </location>
</feature>
<evidence type="ECO:0000313" key="10">
    <source>
        <dbReference type="Proteomes" id="UP000625711"/>
    </source>
</evidence>
<dbReference type="GO" id="GO:0003723">
    <property type="term" value="F:RNA binding"/>
    <property type="evidence" value="ECO:0007669"/>
    <property type="project" value="InterPro"/>
</dbReference>
<dbReference type="Proteomes" id="UP000625711">
    <property type="component" value="Unassembled WGS sequence"/>
</dbReference>
<dbReference type="GO" id="GO:0032040">
    <property type="term" value="C:small-subunit processome"/>
    <property type="evidence" value="ECO:0007669"/>
    <property type="project" value="InterPro"/>
</dbReference>
<dbReference type="InterPro" id="IPR057644">
    <property type="entry name" value="Beta-prop_WDR75_2nd"/>
</dbReference>
<protein>
    <recommendedName>
        <fullName evidence="8">WD repeat-containing protein 75 second beta-propeller domain-containing protein</fullName>
    </recommendedName>
</protein>
<dbReference type="Pfam" id="PF23769">
    <property type="entry name" value="Beta-prop_WDR75_2nd"/>
    <property type="match status" value="1"/>
</dbReference>
<dbReference type="InterPro" id="IPR053826">
    <property type="entry name" value="WDR75"/>
</dbReference>
<keyword evidence="6" id="KW-0804">Transcription</keyword>
<reference evidence="9" key="1">
    <citation type="submission" date="2020-08" db="EMBL/GenBank/DDBJ databases">
        <title>Genome sequencing and assembly of the red palm weevil Rhynchophorus ferrugineus.</title>
        <authorList>
            <person name="Dias G.B."/>
            <person name="Bergman C.M."/>
            <person name="Manee M."/>
        </authorList>
    </citation>
    <scope>NUCLEOTIDE SEQUENCE</scope>
    <source>
        <strain evidence="9">AA-2017</strain>
        <tissue evidence="9">Whole larva</tissue>
    </source>
</reference>
<gene>
    <name evidence="9" type="ORF">GWI33_017642</name>
</gene>
<dbReference type="InterPro" id="IPR001680">
    <property type="entry name" value="WD40_rpt"/>
</dbReference>
<dbReference type="Pfam" id="PF23869">
    <property type="entry name" value="Beta-prop_WDR75_1st"/>
    <property type="match status" value="1"/>
</dbReference>
<dbReference type="PANTHER" id="PTHR44215">
    <property type="entry name" value="WD REPEAT-CONTAINING PROTEIN 75"/>
    <property type="match status" value="1"/>
</dbReference>
<evidence type="ECO:0000259" key="8">
    <source>
        <dbReference type="Pfam" id="PF23769"/>
    </source>
</evidence>
<keyword evidence="10" id="KW-1185">Reference proteome</keyword>
<comment type="caution">
    <text evidence="9">The sequence shown here is derived from an EMBL/GenBank/DDBJ whole genome shotgun (WGS) entry which is preliminary data.</text>
</comment>
<keyword evidence="2" id="KW-0690">Ribosome biogenesis</keyword>
<comment type="subcellular location">
    <subcellularLocation>
        <location evidence="1">Nucleus</location>
        <location evidence="1">Nucleolus</location>
    </subcellularLocation>
</comment>
<proteinExistence type="predicted"/>
<evidence type="ECO:0000256" key="4">
    <source>
        <dbReference type="ARBA" id="ARBA00022574"/>
    </source>
</evidence>
<evidence type="ECO:0000256" key="1">
    <source>
        <dbReference type="ARBA" id="ARBA00004604"/>
    </source>
</evidence>
<dbReference type="GO" id="GO:2000234">
    <property type="term" value="P:positive regulation of rRNA processing"/>
    <property type="evidence" value="ECO:0007669"/>
    <property type="project" value="TreeGrafter"/>
</dbReference>
<dbReference type="SUPFAM" id="SSF50978">
    <property type="entry name" value="WD40 repeat-like"/>
    <property type="match status" value="3"/>
</dbReference>
<dbReference type="GO" id="GO:0045943">
    <property type="term" value="P:positive regulation of transcription by RNA polymerase I"/>
    <property type="evidence" value="ECO:0007669"/>
    <property type="project" value="InterPro"/>
</dbReference>
<dbReference type="EMBL" id="JAACXV010014240">
    <property type="protein sequence ID" value="KAF7269320.1"/>
    <property type="molecule type" value="Genomic_DNA"/>
</dbReference>
<dbReference type="OrthoDB" id="4096at2759"/>
<dbReference type="InterPro" id="IPR036322">
    <property type="entry name" value="WD40_repeat_dom_sf"/>
</dbReference>
<dbReference type="GO" id="GO:0006364">
    <property type="term" value="P:rRNA processing"/>
    <property type="evidence" value="ECO:0007669"/>
    <property type="project" value="UniProtKB-KW"/>
</dbReference>
<dbReference type="SMART" id="SM00320">
    <property type="entry name" value="WD40"/>
    <property type="match status" value="7"/>
</dbReference>
<name>A0A834I1K9_RHYFE</name>
<evidence type="ECO:0000256" key="6">
    <source>
        <dbReference type="ARBA" id="ARBA00023163"/>
    </source>
</evidence>
<dbReference type="PANTHER" id="PTHR44215:SF1">
    <property type="entry name" value="WD REPEAT-CONTAINING PROTEIN 75"/>
    <property type="match status" value="1"/>
</dbReference>
<accession>A0A834I1K9</accession>
<keyword evidence="5" id="KW-0677">Repeat</keyword>
<evidence type="ECO:0000313" key="9">
    <source>
        <dbReference type="EMBL" id="KAF7269320.1"/>
    </source>
</evidence>